<protein>
    <submittedName>
        <fullName evidence="1">Uncharacterized protein</fullName>
    </submittedName>
</protein>
<comment type="caution">
    <text evidence="1">The sequence shown here is derived from an EMBL/GenBank/DDBJ whole genome shotgun (WGS) entry which is preliminary data.</text>
</comment>
<dbReference type="RefSeq" id="XP_056473323.1">
    <property type="nucleotide sequence ID" value="XM_056619957.1"/>
</dbReference>
<gene>
    <name evidence="1" type="ORF">N7532_007464</name>
</gene>
<keyword evidence="2" id="KW-1185">Reference proteome</keyword>
<accession>A0A9W9K6P4</accession>
<proteinExistence type="predicted"/>
<dbReference type="GeneID" id="81358936"/>
<evidence type="ECO:0000313" key="1">
    <source>
        <dbReference type="EMBL" id="KAJ5095173.1"/>
    </source>
</evidence>
<organism evidence="1 2">
    <name type="scientific">Penicillium argentinense</name>
    <dbReference type="NCBI Taxonomy" id="1131581"/>
    <lineage>
        <taxon>Eukaryota</taxon>
        <taxon>Fungi</taxon>
        <taxon>Dikarya</taxon>
        <taxon>Ascomycota</taxon>
        <taxon>Pezizomycotina</taxon>
        <taxon>Eurotiomycetes</taxon>
        <taxon>Eurotiomycetidae</taxon>
        <taxon>Eurotiales</taxon>
        <taxon>Aspergillaceae</taxon>
        <taxon>Penicillium</taxon>
    </lineage>
</organism>
<name>A0A9W9K6P4_9EURO</name>
<sequence>MVVCIPTLFRHRLPLCPFDSTSLSFEPTNSRTWTGIAEDLTNVEEVKATDRLIVLVGLLLEATSHDDVHLHAIALVSKLTPGSHQIEDLHGHEVAHPLTTADAHEHLPSNLEVTAKVRMGGGDPRREGSLREEMTESDHLLHHGDRGRLTAKEGLAMRPEGAAVHVVLGIRLQVTKI</sequence>
<reference evidence="1" key="2">
    <citation type="journal article" date="2023" name="IMA Fungus">
        <title>Comparative genomic study of the Penicillium genus elucidates a diverse pangenome and 15 lateral gene transfer events.</title>
        <authorList>
            <person name="Petersen C."/>
            <person name="Sorensen T."/>
            <person name="Nielsen M.R."/>
            <person name="Sondergaard T.E."/>
            <person name="Sorensen J.L."/>
            <person name="Fitzpatrick D.A."/>
            <person name="Frisvad J.C."/>
            <person name="Nielsen K.L."/>
        </authorList>
    </citation>
    <scope>NUCLEOTIDE SEQUENCE</scope>
    <source>
        <strain evidence="1">IBT 30761</strain>
    </source>
</reference>
<dbReference type="Proteomes" id="UP001149074">
    <property type="component" value="Unassembled WGS sequence"/>
</dbReference>
<dbReference type="AlphaFoldDB" id="A0A9W9K6P4"/>
<dbReference type="EMBL" id="JAPQKI010000006">
    <property type="protein sequence ID" value="KAJ5095173.1"/>
    <property type="molecule type" value="Genomic_DNA"/>
</dbReference>
<reference evidence="1" key="1">
    <citation type="submission" date="2022-11" db="EMBL/GenBank/DDBJ databases">
        <authorList>
            <person name="Petersen C."/>
        </authorList>
    </citation>
    <scope>NUCLEOTIDE SEQUENCE</scope>
    <source>
        <strain evidence="1">IBT 30761</strain>
    </source>
</reference>
<evidence type="ECO:0000313" key="2">
    <source>
        <dbReference type="Proteomes" id="UP001149074"/>
    </source>
</evidence>